<keyword evidence="6 21" id="KW-0812">Transmembrane</keyword>
<dbReference type="SMART" id="SM00219">
    <property type="entry name" value="TyrKc"/>
    <property type="match status" value="1"/>
</dbReference>
<keyword evidence="8 24" id="KW-0732">Signal</keyword>
<dbReference type="CDD" id="cd00064">
    <property type="entry name" value="FU"/>
    <property type="match status" value="1"/>
</dbReference>
<keyword evidence="12 20" id="KW-0067">ATP-binding</keyword>
<protein>
    <recommendedName>
        <fullName evidence="21">Tyrosine-protein kinase receptor</fullName>
        <ecNumber evidence="21">2.7.10.1</ecNumber>
    </recommendedName>
</protein>
<dbReference type="PRINTS" id="PR00109">
    <property type="entry name" value="TYRKINASE"/>
</dbReference>
<dbReference type="InterPro" id="IPR000494">
    <property type="entry name" value="Rcpt_L-dom"/>
</dbReference>
<dbReference type="InterPro" id="IPR006211">
    <property type="entry name" value="Furin-like_Cys-rich_dom"/>
</dbReference>
<dbReference type="Proteomes" id="UP000825002">
    <property type="component" value="Unassembled WGS sequence"/>
</dbReference>
<evidence type="ECO:0000256" key="2">
    <source>
        <dbReference type="ARBA" id="ARBA00004479"/>
    </source>
</evidence>
<dbReference type="PROSITE" id="PS00107">
    <property type="entry name" value="PROTEIN_KINASE_ATP"/>
    <property type="match status" value="1"/>
</dbReference>
<dbReference type="SMART" id="SM00261">
    <property type="entry name" value="FU"/>
    <property type="match status" value="1"/>
</dbReference>
<dbReference type="Gene3D" id="3.30.200.20">
    <property type="entry name" value="Phosphorylase Kinase, domain 1"/>
    <property type="match status" value="1"/>
</dbReference>
<comment type="cofactor">
    <cofactor evidence="1">
        <name>Mn(2+)</name>
        <dbReference type="ChEBI" id="CHEBI:29035"/>
    </cofactor>
</comment>
<dbReference type="InterPro" id="IPR017441">
    <property type="entry name" value="Protein_kinase_ATP_BS"/>
</dbReference>
<keyword evidence="10 20" id="KW-0547">Nucleotide-binding</keyword>
<keyword evidence="4" id="KW-0808">Transferase</keyword>
<keyword evidence="16 21" id="KW-0675">Receptor</keyword>
<evidence type="ECO:0000256" key="23">
    <source>
        <dbReference type="SAM" id="Phobius"/>
    </source>
</evidence>
<evidence type="ECO:0000256" key="5">
    <source>
        <dbReference type="ARBA" id="ARBA00022685"/>
    </source>
</evidence>
<dbReference type="Pfam" id="PF00757">
    <property type="entry name" value="Furin-like"/>
    <property type="match status" value="1"/>
</dbReference>
<evidence type="ECO:0000256" key="24">
    <source>
        <dbReference type="SAM" id="SignalP"/>
    </source>
</evidence>
<feature type="chain" id="PRO_5045086227" description="Tyrosine-protein kinase receptor" evidence="24">
    <location>
        <begin position="16"/>
        <end position="1455"/>
    </location>
</feature>
<dbReference type="InterPro" id="IPR020635">
    <property type="entry name" value="Tyr_kinase_cat_dom"/>
</dbReference>
<evidence type="ECO:0000256" key="22">
    <source>
        <dbReference type="SAM" id="MobiDB-lite"/>
    </source>
</evidence>
<evidence type="ECO:0000256" key="14">
    <source>
        <dbReference type="ARBA" id="ARBA00023136"/>
    </source>
</evidence>
<dbReference type="InterPro" id="IPR000719">
    <property type="entry name" value="Prot_kinase_dom"/>
</dbReference>
<feature type="transmembrane region" description="Helical" evidence="23">
    <location>
        <begin position="1056"/>
        <end position="1079"/>
    </location>
</feature>
<dbReference type="CDD" id="cd00063">
    <property type="entry name" value="FN3"/>
    <property type="match status" value="1"/>
</dbReference>
<keyword evidence="9" id="KW-0677">Repeat</keyword>
<dbReference type="Gene3D" id="1.10.510.10">
    <property type="entry name" value="Transferase(Phosphotransferase) domain 1"/>
    <property type="match status" value="1"/>
</dbReference>
<dbReference type="InterPro" id="IPR009030">
    <property type="entry name" value="Growth_fac_rcpt_cys_sf"/>
</dbReference>
<feature type="signal peptide" evidence="24">
    <location>
        <begin position="1"/>
        <end position="15"/>
    </location>
</feature>
<dbReference type="InterPro" id="IPR003961">
    <property type="entry name" value="FN3_dom"/>
</dbReference>
<evidence type="ECO:0000256" key="18">
    <source>
        <dbReference type="ARBA" id="ARBA00023211"/>
    </source>
</evidence>
<comment type="caution">
    <text evidence="27">The sequence shown here is derived from an EMBL/GenBank/DDBJ whole genome shotgun (WGS) entry which is preliminary data.</text>
</comment>
<dbReference type="InterPro" id="IPR011009">
    <property type="entry name" value="Kinase-like_dom_sf"/>
</dbReference>
<dbReference type="PROSITE" id="PS00109">
    <property type="entry name" value="PROTEIN_KINASE_TYR"/>
    <property type="match status" value="1"/>
</dbReference>
<evidence type="ECO:0000256" key="8">
    <source>
        <dbReference type="ARBA" id="ARBA00022729"/>
    </source>
</evidence>
<evidence type="ECO:0000256" key="19">
    <source>
        <dbReference type="ARBA" id="ARBA00051243"/>
    </source>
</evidence>
<dbReference type="InterPro" id="IPR006212">
    <property type="entry name" value="Furin_repeat"/>
</dbReference>
<dbReference type="PROSITE" id="PS00239">
    <property type="entry name" value="RECEPTOR_TYR_KIN_II"/>
    <property type="match status" value="1"/>
</dbReference>
<evidence type="ECO:0000256" key="16">
    <source>
        <dbReference type="ARBA" id="ARBA00023170"/>
    </source>
</evidence>
<evidence type="ECO:0000256" key="6">
    <source>
        <dbReference type="ARBA" id="ARBA00022692"/>
    </source>
</evidence>
<feature type="binding site" evidence="20">
    <location>
        <position position="1143"/>
    </location>
    <ligand>
        <name>ATP</name>
        <dbReference type="ChEBI" id="CHEBI:30616"/>
    </ligand>
</feature>
<feature type="compositionally biased region" description="Polar residues" evidence="22">
    <location>
        <begin position="716"/>
        <end position="743"/>
    </location>
</feature>
<gene>
    <name evidence="27" type="primary">insr</name>
    <name evidence="27" type="ORF">GZH46_00521</name>
</gene>
<organism evidence="27 28">
    <name type="scientific">Fragariocoptes setiger</name>
    <dbReference type="NCBI Taxonomy" id="1670756"/>
    <lineage>
        <taxon>Eukaryota</taxon>
        <taxon>Metazoa</taxon>
        <taxon>Ecdysozoa</taxon>
        <taxon>Arthropoda</taxon>
        <taxon>Chelicerata</taxon>
        <taxon>Arachnida</taxon>
        <taxon>Acari</taxon>
        <taxon>Acariformes</taxon>
        <taxon>Trombidiformes</taxon>
        <taxon>Prostigmata</taxon>
        <taxon>Eupodina</taxon>
        <taxon>Eriophyoidea</taxon>
        <taxon>Phytoptidae</taxon>
        <taxon>Fragariocoptes</taxon>
    </lineage>
</organism>
<evidence type="ECO:0000256" key="4">
    <source>
        <dbReference type="ARBA" id="ARBA00022679"/>
    </source>
</evidence>
<proteinExistence type="inferred from homology"/>
<evidence type="ECO:0000256" key="7">
    <source>
        <dbReference type="ARBA" id="ARBA00022723"/>
    </source>
</evidence>
<dbReference type="InterPro" id="IPR008266">
    <property type="entry name" value="Tyr_kinase_AS"/>
</dbReference>
<evidence type="ECO:0000256" key="12">
    <source>
        <dbReference type="ARBA" id="ARBA00022840"/>
    </source>
</evidence>
<dbReference type="SMART" id="SM00060">
    <property type="entry name" value="FN3"/>
    <property type="match status" value="1"/>
</dbReference>
<dbReference type="InterPro" id="IPR001245">
    <property type="entry name" value="Ser-Thr/Tyr_kinase_cat_dom"/>
</dbReference>
<evidence type="ECO:0000256" key="13">
    <source>
        <dbReference type="ARBA" id="ARBA00022989"/>
    </source>
</evidence>
<evidence type="ECO:0000313" key="28">
    <source>
        <dbReference type="Proteomes" id="UP000825002"/>
    </source>
</evidence>
<dbReference type="Pfam" id="PF07714">
    <property type="entry name" value="PK_Tyr_Ser-Thr"/>
    <property type="match status" value="1"/>
</dbReference>
<dbReference type="SUPFAM" id="SSF52058">
    <property type="entry name" value="L domain-like"/>
    <property type="match status" value="2"/>
</dbReference>
<keyword evidence="3 21" id="KW-0597">Phosphoprotein</keyword>
<dbReference type="PROSITE" id="PS50011">
    <property type="entry name" value="PROTEIN_KINASE_DOM"/>
    <property type="match status" value="1"/>
</dbReference>
<dbReference type="PANTHER" id="PTHR24416">
    <property type="entry name" value="TYROSINE-PROTEIN KINASE RECEPTOR"/>
    <property type="match status" value="1"/>
</dbReference>
<evidence type="ECO:0000256" key="1">
    <source>
        <dbReference type="ARBA" id="ARBA00001936"/>
    </source>
</evidence>
<dbReference type="SUPFAM" id="SSF57184">
    <property type="entry name" value="Growth factor receptor domain"/>
    <property type="match status" value="1"/>
</dbReference>
<reference evidence="27 28" key="1">
    <citation type="submission" date="2020-10" db="EMBL/GenBank/DDBJ databases">
        <authorList>
            <person name="Klimov P.B."/>
            <person name="Dyachkov S.M."/>
            <person name="Chetverikov P.E."/>
        </authorList>
    </citation>
    <scope>NUCLEOTIDE SEQUENCE [LARGE SCALE GENOMIC DNA]</scope>
    <source>
        <strain evidence="27">BMOC 18-1129-001#AD2665</strain>
        <tissue evidence="27">Entire mites</tissue>
    </source>
</reference>
<accession>A0ABQ7SCE6</accession>
<evidence type="ECO:0000256" key="3">
    <source>
        <dbReference type="ARBA" id="ARBA00022553"/>
    </source>
</evidence>
<name>A0ABQ7SCE6_9ACAR</name>
<comment type="catalytic activity">
    <reaction evidence="19 21">
        <text>L-tyrosyl-[protein] + ATP = O-phospho-L-tyrosyl-[protein] + ADP + H(+)</text>
        <dbReference type="Rhea" id="RHEA:10596"/>
        <dbReference type="Rhea" id="RHEA-COMP:10136"/>
        <dbReference type="Rhea" id="RHEA-COMP:20101"/>
        <dbReference type="ChEBI" id="CHEBI:15378"/>
        <dbReference type="ChEBI" id="CHEBI:30616"/>
        <dbReference type="ChEBI" id="CHEBI:46858"/>
        <dbReference type="ChEBI" id="CHEBI:61978"/>
        <dbReference type="ChEBI" id="CHEBI:456216"/>
        <dbReference type="EC" id="2.7.10.1"/>
    </reaction>
</comment>
<dbReference type="InterPro" id="IPR036941">
    <property type="entry name" value="Rcpt_L-dom_sf"/>
</dbReference>
<dbReference type="PROSITE" id="PS50853">
    <property type="entry name" value="FN3"/>
    <property type="match status" value="1"/>
</dbReference>
<keyword evidence="11" id="KW-0418">Kinase</keyword>
<evidence type="ECO:0000256" key="21">
    <source>
        <dbReference type="RuleBase" id="RU000312"/>
    </source>
</evidence>
<evidence type="ECO:0000256" key="11">
    <source>
        <dbReference type="ARBA" id="ARBA00022777"/>
    </source>
</evidence>
<comment type="similarity">
    <text evidence="21">Belongs to the protein kinase superfamily. Tyr protein kinase family. Insulin receptor subfamily.</text>
</comment>
<evidence type="ECO:0000256" key="17">
    <source>
        <dbReference type="ARBA" id="ARBA00023180"/>
    </source>
</evidence>
<feature type="region of interest" description="Disordered" evidence="22">
    <location>
        <begin position="708"/>
        <end position="754"/>
    </location>
</feature>
<dbReference type="InterPro" id="IPR013783">
    <property type="entry name" value="Ig-like_fold"/>
</dbReference>
<dbReference type="SUPFAM" id="SSF49265">
    <property type="entry name" value="Fibronectin type III"/>
    <property type="match status" value="2"/>
</dbReference>
<keyword evidence="15" id="KW-0829">Tyrosine-protein kinase</keyword>
<dbReference type="Gene3D" id="2.60.40.10">
    <property type="entry name" value="Immunoglobulins"/>
    <property type="match status" value="3"/>
</dbReference>
<keyword evidence="28" id="KW-1185">Reference proteome</keyword>
<feature type="domain" description="Protein kinase" evidence="25">
    <location>
        <begin position="1112"/>
        <end position="1386"/>
    </location>
</feature>
<keyword evidence="18" id="KW-0464">Manganese</keyword>
<dbReference type="SUPFAM" id="SSF56112">
    <property type="entry name" value="Protein kinase-like (PK-like)"/>
    <property type="match status" value="1"/>
</dbReference>
<dbReference type="Gene3D" id="3.80.20.20">
    <property type="entry name" value="Receptor L-domain"/>
    <property type="match status" value="2"/>
</dbReference>
<evidence type="ECO:0000256" key="9">
    <source>
        <dbReference type="ARBA" id="ARBA00022737"/>
    </source>
</evidence>
<dbReference type="InterPro" id="IPR050122">
    <property type="entry name" value="RTK"/>
</dbReference>
<keyword evidence="5" id="KW-0165">Cleavage on pair of basic residues</keyword>
<dbReference type="EMBL" id="JAIFTH010000054">
    <property type="protein sequence ID" value="KAG9510915.1"/>
    <property type="molecule type" value="Genomic_DNA"/>
</dbReference>
<comment type="subcellular location">
    <subcellularLocation>
        <location evidence="2">Membrane</location>
        <topology evidence="2">Single-pass type I membrane protein</topology>
    </subcellularLocation>
</comment>
<evidence type="ECO:0000259" key="25">
    <source>
        <dbReference type="PROSITE" id="PS50011"/>
    </source>
</evidence>
<dbReference type="Gene3D" id="2.10.220.10">
    <property type="entry name" value="Hormone Receptor, Insulin-like Growth Factor Receptor 1, Chain A, domain 2"/>
    <property type="match status" value="1"/>
</dbReference>
<evidence type="ECO:0000256" key="20">
    <source>
        <dbReference type="PROSITE-ProRule" id="PRU10141"/>
    </source>
</evidence>
<evidence type="ECO:0000256" key="10">
    <source>
        <dbReference type="ARBA" id="ARBA00022741"/>
    </source>
</evidence>
<dbReference type="Pfam" id="PF01030">
    <property type="entry name" value="Recep_L_domain"/>
    <property type="match status" value="2"/>
</dbReference>
<sequence>MYILLFMLLMAPAGAISDTGNGNNLITTNPSRDLVVCEKNINIRNDLTTIRKELENCDIVDGYITLALISQSYNGQPIQPEDWANITFPRLREITNHLILFRVQHLTSLNTLFPNLAVIRGINVIHDYSFIIYEMMQLQEINLPNLNDILSGSVRIERNPNLCFFDTINWDRICKNRFAPHFIKDNKATCSVECPSHCATWPREAAVMDPIEGAVTKRIRDRFCYNAHTCQDPNLQCSNSSYLLPAKNSTGCCSPQCAGGCYEANRSDSCISCRNVLQEGKCVETCDKLLFLYKGTCLAEHDCIKKRVAIQSDDVCETSPMIQDNFKAISIPGETGQCTTKCPPNFEEDPLHKDKCRPCENNKCKIVCKIDSPITHLDSLKQFIGEGCNVLNGTLDIQLKQGKNVVDKLREAFSGVEEIIGYLRITRSPSLVTLDFFENLKYIRGSTLERNRYSFVILENQGLQDLFPSFEKRNQKLELTAGTVFAHLNPRLCPQKIENLKNYTKVADWDDKDVSTHSNGEKEACQNDRLDVQYKFSTPKLTVITFDNYAKRMEDPRQLLYYVIFYREAQGKNVSMYEDRDACGGNDPWKTVQEQVHSEKRDKDAVTTSILTLPATRYALYVRTFTVQSSHGAISPIIYFETVPDTPGIPRDVFANPTSPSNITISWMPPSKPNGRIDHYLIKISKVIDHELTEPDLCREEADTVKKPIMKDETIKQTTSESTKNSTSAQSVPSSDISQTCDCSATPHGDDGDSDLRVEQVTFQDSMINLLYLRKCPEPASSPEAGHRTRRSASAMYDIEHRGNTGPVILRDRPNLSAENLKLSFIDSGDLNSAGNAELGSLSSVMQISVDSYPPDTPSSSPVVRTVEFNPQDDSMTFTVHSKNLEYLHGFTLNVIGLKHYTSYSFEVQACHDGHYQPLTKTSSYERCGVKGIGVERTLANSTADAIDPKSIKLDVISNSTNNKVIPAISWDWPPDPNGRILGALIQLTGENAQKPIVSCISKTSYDLHGSYTPESLGEGRYIVKIVVVTSSGLKTGTVALEYLVVPSGSQSYSLYIFWGVIFILVVAAGILAIFVFTLKKRSMFEGVIYASVNPDYMQYTPDGWEVDKDNLTILQKIGNGSFGTVHKGLLKLEKGTLSCAVKTISSDSTARQRIEFLNEASTMKQFDTHHVVKLLGVVSTSSPAYVIMEFMENGDLRSYIRGIRSEYEKKNTLYERIYLTAAQIADGMAYLASKKFVHRDLAARNCMVAEDFTVKIGDFGLTRDIYDTDYYRRGTHGRLPIRWMSPEAIKDNKYTTASDVWSYGIVIWEMATFCEHPYQGCSNEEVMSLVSSGRTIPRPANCPEKLLNIMNRCFRFKPEERPSFMEIIEYLMPETNNELSPHSYYYQVKNEEGLALLSNNTTANTRQSSPNESTTTRGASVESYPLLAWGNCSSPIVNGDVPPNGIIVNHVNEK</sequence>
<evidence type="ECO:0000259" key="26">
    <source>
        <dbReference type="PROSITE" id="PS50853"/>
    </source>
</evidence>
<keyword evidence="7" id="KW-0479">Metal-binding</keyword>
<dbReference type="InterPro" id="IPR036116">
    <property type="entry name" value="FN3_sf"/>
</dbReference>
<keyword evidence="17" id="KW-0325">Glycoprotein</keyword>
<evidence type="ECO:0000256" key="15">
    <source>
        <dbReference type="ARBA" id="ARBA00023137"/>
    </source>
</evidence>
<feature type="domain" description="Fibronectin type-III" evidence="26">
    <location>
        <begin position="649"/>
        <end position="743"/>
    </location>
</feature>
<dbReference type="InterPro" id="IPR002011">
    <property type="entry name" value="Tyr_kinase_rcpt_2_CS"/>
</dbReference>
<dbReference type="PANTHER" id="PTHR24416:SF525">
    <property type="entry name" value="INSULIN-LIKE RECEPTOR"/>
    <property type="match status" value="1"/>
</dbReference>
<dbReference type="EC" id="2.7.10.1" evidence="21"/>
<evidence type="ECO:0000313" key="27">
    <source>
        <dbReference type="EMBL" id="KAG9510915.1"/>
    </source>
</evidence>
<keyword evidence="13 23" id="KW-1133">Transmembrane helix</keyword>
<keyword evidence="14 23" id="KW-0472">Membrane</keyword>